<name>A0ABS7XT86_9FLAO</name>
<organism evidence="1 2">
    <name type="scientific">Winogradskyella alexanderae</name>
    <dbReference type="NCBI Taxonomy" id="2877123"/>
    <lineage>
        <taxon>Bacteria</taxon>
        <taxon>Pseudomonadati</taxon>
        <taxon>Bacteroidota</taxon>
        <taxon>Flavobacteriia</taxon>
        <taxon>Flavobacteriales</taxon>
        <taxon>Flavobacteriaceae</taxon>
        <taxon>Winogradskyella</taxon>
    </lineage>
</organism>
<dbReference type="EMBL" id="JAIUJR010000003">
    <property type="protein sequence ID" value="MCA0132142.1"/>
    <property type="molecule type" value="Genomic_DNA"/>
</dbReference>
<sequence length="68" mass="7718">MRRNCLTYIVLSIIIILLTNCSNDDDCPNEIIADIDDPESIERAEDCGLSPAEQLGEEFWLYNIAEVQ</sequence>
<comment type="caution">
    <text evidence="1">The sequence shown here is derived from an EMBL/GenBank/DDBJ whole genome shotgun (WGS) entry which is preliminary data.</text>
</comment>
<evidence type="ECO:0000313" key="2">
    <source>
        <dbReference type="Proteomes" id="UP001198901"/>
    </source>
</evidence>
<dbReference type="Proteomes" id="UP001198901">
    <property type="component" value="Unassembled WGS sequence"/>
</dbReference>
<evidence type="ECO:0000313" key="1">
    <source>
        <dbReference type="EMBL" id="MCA0132142.1"/>
    </source>
</evidence>
<proteinExistence type="predicted"/>
<protein>
    <recommendedName>
        <fullName evidence="3">Secreted protein</fullName>
    </recommendedName>
</protein>
<keyword evidence="2" id="KW-1185">Reference proteome</keyword>
<dbReference type="RefSeq" id="WP_224527235.1">
    <property type="nucleotide sequence ID" value="NZ_JAIUJR010000003.1"/>
</dbReference>
<evidence type="ECO:0008006" key="3">
    <source>
        <dbReference type="Google" id="ProtNLM"/>
    </source>
</evidence>
<accession>A0ABS7XT86</accession>
<gene>
    <name evidence="1" type="ORF">LBU54_06065</name>
</gene>
<reference evidence="2" key="1">
    <citation type="submission" date="2023-07" db="EMBL/GenBank/DDBJ databases">
        <authorList>
            <person name="Yue Y."/>
        </authorList>
    </citation>
    <scope>NUCLEOTIDE SEQUENCE [LARGE SCALE GENOMIC DNA]</scope>
    <source>
        <strain evidence="2">D23</strain>
    </source>
</reference>